<gene>
    <name evidence="5" type="ORF">GEAMG1_1496</name>
</gene>
<dbReference type="NCBIfam" id="TIGR00229">
    <property type="entry name" value="sensory_box"/>
    <property type="match status" value="2"/>
</dbReference>
<dbReference type="Gene3D" id="3.30.70.270">
    <property type="match status" value="1"/>
</dbReference>
<dbReference type="Gene3D" id="3.20.20.450">
    <property type="entry name" value="EAL domain"/>
    <property type="match status" value="1"/>
</dbReference>
<dbReference type="Proteomes" id="UP001295463">
    <property type="component" value="Chromosome"/>
</dbReference>
<dbReference type="InterPro" id="IPR029787">
    <property type="entry name" value="Nucleotide_cyclase"/>
</dbReference>
<feature type="domain" description="PAC" evidence="2">
    <location>
        <begin position="207"/>
        <end position="259"/>
    </location>
</feature>
<keyword evidence="6" id="KW-1185">Reference proteome</keyword>
<dbReference type="GO" id="GO:0071111">
    <property type="term" value="F:cyclic-guanylate-specific phosphodiesterase activity"/>
    <property type="evidence" value="ECO:0007669"/>
    <property type="project" value="UniProtKB-EC"/>
</dbReference>
<dbReference type="EC" id="2.7.7.65" evidence="5"/>
<feature type="domain" description="PAS" evidence="1">
    <location>
        <begin position="140"/>
        <end position="180"/>
    </location>
</feature>
<dbReference type="InterPro" id="IPR000160">
    <property type="entry name" value="GGDEF_dom"/>
</dbReference>
<dbReference type="SUPFAM" id="SSF55073">
    <property type="entry name" value="Nucleotide cyclase"/>
    <property type="match status" value="1"/>
</dbReference>
<dbReference type="SUPFAM" id="SSF55785">
    <property type="entry name" value="PYP-like sensor domain (PAS domain)"/>
    <property type="match status" value="2"/>
</dbReference>
<dbReference type="SMART" id="SM00052">
    <property type="entry name" value="EAL"/>
    <property type="match status" value="1"/>
</dbReference>
<dbReference type="Pfam" id="PF00563">
    <property type="entry name" value="EAL"/>
    <property type="match status" value="1"/>
</dbReference>
<evidence type="ECO:0000313" key="5">
    <source>
        <dbReference type="EMBL" id="CAH2031326.1"/>
    </source>
</evidence>
<dbReference type="CDD" id="cd00130">
    <property type="entry name" value="PAS"/>
    <property type="match status" value="2"/>
</dbReference>
<dbReference type="PROSITE" id="PS50112">
    <property type="entry name" value="PAS"/>
    <property type="match status" value="2"/>
</dbReference>
<organism evidence="5 6">
    <name type="scientific">Trichlorobacter ammonificans</name>
    <dbReference type="NCBI Taxonomy" id="2916410"/>
    <lineage>
        <taxon>Bacteria</taxon>
        <taxon>Pseudomonadati</taxon>
        <taxon>Thermodesulfobacteriota</taxon>
        <taxon>Desulfuromonadia</taxon>
        <taxon>Geobacterales</taxon>
        <taxon>Geobacteraceae</taxon>
        <taxon>Trichlorobacter</taxon>
    </lineage>
</organism>
<keyword evidence="5" id="KW-0378">Hydrolase</keyword>
<dbReference type="PROSITE" id="PS50887">
    <property type="entry name" value="GGDEF"/>
    <property type="match status" value="1"/>
</dbReference>
<dbReference type="RefSeq" id="WP_305732155.1">
    <property type="nucleotide sequence ID" value="NZ_OW150024.1"/>
</dbReference>
<accession>A0ABM9D9R3</accession>
<dbReference type="Pfam" id="PF00989">
    <property type="entry name" value="PAS"/>
    <property type="match status" value="1"/>
</dbReference>
<feature type="domain" description="GGDEF" evidence="4">
    <location>
        <begin position="291"/>
        <end position="424"/>
    </location>
</feature>
<protein>
    <submittedName>
        <fullName evidence="5">Cyclic-guanylate-specific phosphodiesterase</fullName>
        <ecNumber evidence="5">2.7.7.65</ecNumber>
        <ecNumber evidence="5">3.1.4.52</ecNumber>
    </submittedName>
</protein>
<evidence type="ECO:0000259" key="1">
    <source>
        <dbReference type="PROSITE" id="PS50112"/>
    </source>
</evidence>
<dbReference type="InterPro" id="IPR001610">
    <property type="entry name" value="PAC"/>
</dbReference>
<dbReference type="GO" id="GO:0052621">
    <property type="term" value="F:diguanylate cyclase activity"/>
    <property type="evidence" value="ECO:0007669"/>
    <property type="project" value="UniProtKB-EC"/>
</dbReference>
<keyword evidence="5" id="KW-0808">Transferase</keyword>
<dbReference type="EMBL" id="OW150024">
    <property type="protein sequence ID" value="CAH2031326.1"/>
    <property type="molecule type" value="Genomic_DNA"/>
</dbReference>
<dbReference type="NCBIfam" id="TIGR00254">
    <property type="entry name" value="GGDEF"/>
    <property type="match status" value="1"/>
</dbReference>
<dbReference type="CDD" id="cd01949">
    <property type="entry name" value="GGDEF"/>
    <property type="match status" value="1"/>
</dbReference>
<dbReference type="InterPro" id="IPR043128">
    <property type="entry name" value="Rev_trsase/Diguanyl_cyclase"/>
</dbReference>
<name>A0ABM9D9R3_9BACT</name>
<feature type="domain" description="EAL" evidence="3">
    <location>
        <begin position="433"/>
        <end position="686"/>
    </location>
</feature>
<dbReference type="SMART" id="SM00086">
    <property type="entry name" value="PAC"/>
    <property type="match status" value="2"/>
</dbReference>
<dbReference type="InterPro" id="IPR035919">
    <property type="entry name" value="EAL_sf"/>
</dbReference>
<dbReference type="InterPro" id="IPR013767">
    <property type="entry name" value="PAS_fold"/>
</dbReference>
<reference evidence="5 6" key="1">
    <citation type="submission" date="2022-03" db="EMBL/GenBank/DDBJ databases">
        <authorList>
            <person name="Koch H."/>
        </authorList>
    </citation>
    <scope>NUCLEOTIDE SEQUENCE [LARGE SCALE GENOMIC DNA]</scope>
    <source>
        <strain evidence="5 6">G1</strain>
    </source>
</reference>
<dbReference type="InterPro" id="IPR000014">
    <property type="entry name" value="PAS"/>
</dbReference>
<dbReference type="Pfam" id="PF00990">
    <property type="entry name" value="GGDEF"/>
    <property type="match status" value="1"/>
</dbReference>
<sequence>MTPDTSAVLHHAHLEAIFHPIATGVIWFNRQGAITSFNRATLDIFGYDAEELAKMNVAALLSMGDPAEPEASFDSLISFDDGMSSHRVRDLVGRRKDGGIYHLDLLVSEFRLGDTSLFMGIMHDTSELKMSERELGLASKVFENMSEAVVVTDADNNYLSVNPAFSRITGYTQEEVIGKNPRIMSSGRHDAEFYRQMWEAIRTNGYWQGEIWNRRKNSEIYPKWLSIVAVRDAGDQVQNYIAVSSDISERKAADERIHFMAHYDALTGLPNRILLHDRLLQAILYAKRQQTKVAILFLDLDRFKTINDTLGHSVGDLLLQAVAERLKTCVRNSDTIARLGGDEFIVVIPDLRDADHAGKIAQKILNSIAAHFMIRDMELHTTASIGISLFPEDGTANEELISNADVAMYRAKDNGKNNYQFFTPVMNTSSYERLTIENKLRRALEREEFILYYQPQVNVVTGRIIGAEALVRWQNPEIGLVPPDMFISLAEENGMIVPIGEWVLREACRQNSLWQRQGGTPISVAVNLSAMQFHQKNLTTLVARVLEETELQPCWLELEITETGIMKNAEAITTLNALKQMGIKLSIDDFGTGYSSLSHLKKFPLDKLKIDKSFVHDVTTNQDDTAIVSAIIGMARSLNLQVIAEGVETREQRDFLAANGCCEMQGYLFSKPVPAREFEHFVTTGEYRHP</sequence>
<dbReference type="Gene3D" id="3.30.450.20">
    <property type="entry name" value="PAS domain"/>
    <property type="match status" value="2"/>
</dbReference>
<dbReference type="PIRSF" id="PIRSF005925">
    <property type="entry name" value="Dos"/>
    <property type="match status" value="1"/>
</dbReference>
<dbReference type="PANTHER" id="PTHR44757:SF2">
    <property type="entry name" value="BIOFILM ARCHITECTURE MAINTENANCE PROTEIN MBAA"/>
    <property type="match status" value="1"/>
</dbReference>
<feature type="domain" description="PAS" evidence="1">
    <location>
        <begin position="10"/>
        <end position="52"/>
    </location>
</feature>
<dbReference type="InterPro" id="IPR052155">
    <property type="entry name" value="Biofilm_reg_signaling"/>
</dbReference>
<dbReference type="InterPro" id="IPR035965">
    <property type="entry name" value="PAS-like_dom_sf"/>
</dbReference>
<dbReference type="CDD" id="cd01948">
    <property type="entry name" value="EAL"/>
    <property type="match status" value="1"/>
</dbReference>
<evidence type="ECO:0000259" key="4">
    <source>
        <dbReference type="PROSITE" id="PS50887"/>
    </source>
</evidence>
<dbReference type="SMART" id="SM00267">
    <property type="entry name" value="GGDEF"/>
    <property type="match status" value="1"/>
</dbReference>
<proteinExistence type="predicted"/>
<evidence type="ECO:0000259" key="2">
    <source>
        <dbReference type="PROSITE" id="PS50113"/>
    </source>
</evidence>
<dbReference type="EC" id="3.1.4.52" evidence="5"/>
<dbReference type="PROSITE" id="PS50113">
    <property type="entry name" value="PAC"/>
    <property type="match status" value="1"/>
</dbReference>
<dbReference type="PROSITE" id="PS50883">
    <property type="entry name" value="EAL"/>
    <property type="match status" value="1"/>
</dbReference>
<keyword evidence="5" id="KW-0548">Nucleotidyltransferase</keyword>
<evidence type="ECO:0000259" key="3">
    <source>
        <dbReference type="PROSITE" id="PS50883"/>
    </source>
</evidence>
<dbReference type="InterPro" id="IPR000700">
    <property type="entry name" value="PAS-assoc_C"/>
</dbReference>
<evidence type="ECO:0000313" key="6">
    <source>
        <dbReference type="Proteomes" id="UP001295463"/>
    </source>
</evidence>
<dbReference type="SMART" id="SM00091">
    <property type="entry name" value="PAS"/>
    <property type="match status" value="2"/>
</dbReference>
<dbReference type="InterPro" id="IPR012226">
    <property type="entry name" value="Diguanyl_cyclase/Pdiesterase"/>
</dbReference>
<dbReference type="Pfam" id="PF13426">
    <property type="entry name" value="PAS_9"/>
    <property type="match status" value="1"/>
</dbReference>
<dbReference type="SUPFAM" id="SSF141868">
    <property type="entry name" value="EAL domain-like"/>
    <property type="match status" value="1"/>
</dbReference>
<dbReference type="InterPro" id="IPR001633">
    <property type="entry name" value="EAL_dom"/>
</dbReference>
<dbReference type="PANTHER" id="PTHR44757">
    <property type="entry name" value="DIGUANYLATE CYCLASE DGCP"/>
    <property type="match status" value="1"/>
</dbReference>